<evidence type="ECO:0000256" key="1">
    <source>
        <dbReference type="SAM" id="MobiDB-lite"/>
    </source>
</evidence>
<keyword evidence="4" id="KW-1185">Reference proteome</keyword>
<evidence type="ECO:0000313" key="3">
    <source>
        <dbReference type="EMBL" id="NMO76234.1"/>
    </source>
</evidence>
<reference evidence="3 4" key="1">
    <citation type="submission" date="2020-04" db="EMBL/GenBank/DDBJ databases">
        <title>Bacillus sp. UniB3 isolated from commercial digestive syrup.</title>
        <authorList>
            <person name="Thorat V."/>
            <person name="Kirdat K."/>
            <person name="Tiwarekar B."/>
            <person name="Yadav A."/>
        </authorList>
    </citation>
    <scope>NUCLEOTIDE SEQUENCE [LARGE SCALE GENOMIC DNA]</scope>
    <source>
        <strain evidence="3 4">UniB3</strain>
    </source>
</reference>
<organism evidence="3 4">
    <name type="scientific">Niallia alba</name>
    <dbReference type="NCBI Taxonomy" id="2729105"/>
    <lineage>
        <taxon>Bacteria</taxon>
        <taxon>Bacillati</taxon>
        <taxon>Bacillota</taxon>
        <taxon>Bacilli</taxon>
        <taxon>Bacillales</taxon>
        <taxon>Bacillaceae</taxon>
        <taxon>Niallia</taxon>
    </lineage>
</organism>
<comment type="caution">
    <text evidence="3">The sequence shown here is derived from an EMBL/GenBank/DDBJ whole genome shotgun (WGS) entry which is preliminary data.</text>
</comment>
<dbReference type="RefSeq" id="WP_156827767.1">
    <property type="nucleotide sequence ID" value="NZ_JABBPK010000001.1"/>
</dbReference>
<dbReference type="Proteomes" id="UP000588491">
    <property type="component" value="Unassembled WGS sequence"/>
</dbReference>
<accession>A0A7Y0PM97</accession>
<feature type="compositionally biased region" description="Acidic residues" evidence="1">
    <location>
        <begin position="26"/>
        <end position="46"/>
    </location>
</feature>
<evidence type="ECO:0000256" key="2">
    <source>
        <dbReference type="SAM" id="SignalP"/>
    </source>
</evidence>
<proteinExistence type="predicted"/>
<feature type="region of interest" description="Disordered" evidence="1">
    <location>
        <begin position="23"/>
        <end position="46"/>
    </location>
</feature>
<feature type="signal peptide" evidence="2">
    <location>
        <begin position="1"/>
        <end position="21"/>
    </location>
</feature>
<gene>
    <name evidence="3" type="ORF">HHU08_04295</name>
</gene>
<evidence type="ECO:0000313" key="4">
    <source>
        <dbReference type="Proteomes" id="UP000588491"/>
    </source>
</evidence>
<dbReference type="EMBL" id="JABBPK010000001">
    <property type="protein sequence ID" value="NMO76234.1"/>
    <property type="molecule type" value="Genomic_DNA"/>
</dbReference>
<sequence length="46" mass="5116">MNFKKLTLGMMTALLFTGMLVGCSDQNDDQTEDTETETPAENETNE</sequence>
<feature type="chain" id="PRO_5039108474" evidence="2">
    <location>
        <begin position="22"/>
        <end position="46"/>
    </location>
</feature>
<dbReference type="AlphaFoldDB" id="A0A7Y0PM97"/>
<name>A0A7Y0PM97_9BACI</name>
<protein>
    <submittedName>
        <fullName evidence="3">Uncharacterized protein</fullName>
    </submittedName>
</protein>
<keyword evidence="2" id="KW-0732">Signal</keyword>
<dbReference type="PROSITE" id="PS51257">
    <property type="entry name" value="PROKAR_LIPOPROTEIN"/>
    <property type="match status" value="1"/>
</dbReference>